<feature type="compositionally biased region" description="Polar residues" evidence="1">
    <location>
        <begin position="568"/>
        <end position="579"/>
    </location>
</feature>
<feature type="region of interest" description="Disordered" evidence="1">
    <location>
        <begin position="790"/>
        <end position="837"/>
    </location>
</feature>
<feature type="compositionally biased region" description="Basic and acidic residues" evidence="1">
    <location>
        <begin position="883"/>
        <end position="893"/>
    </location>
</feature>
<feature type="compositionally biased region" description="Basic and acidic residues" evidence="1">
    <location>
        <begin position="806"/>
        <end position="821"/>
    </location>
</feature>
<dbReference type="AlphaFoldDB" id="A0A2R5GBV5"/>
<dbReference type="InterPro" id="IPR029147">
    <property type="entry name" value="CFAP77"/>
</dbReference>
<organism evidence="2 3">
    <name type="scientific">Hondaea fermentalgiana</name>
    <dbReference type="NCBI Taxonomy" id="2315210"/>
    <lineage>
        <taxon>Eukaryota</taxon>
        <taxon>Sar</taxon>
        <taxon>Stramenopiles</taxon>
        <taxon>Bigyra</taxon>
        <taxon>Labyrinthulomycetes</taxon>
        <taxon>Thraustochytrida</taxon>
        <taxon>Thraustochytriidae</taxon>
        <taxon>Hondaea</taxon>
    </lineage>
</organism>
<proteinExistence type="predicted"/>
<feature type="region of interest" description="Disordered" evidence="1">
    <location>
        <begin position="480"/>
        <end position="514"/>
    </location>
</feature>
<dbReference type="Proteomes" id="UP000241890">
    <property type="component" value="Unassembled WGS sequence"/>
</dbReference>
<gene>
    <name evidence="2" type="ORF">FCC1311_034112</name>
</gene>
<dbReference type="Pfam" id="PF14825">
    <property type="entry name" value="CFAP77"/>
    <property type="match status" value="1"/>
</dbReference>
<comment type="caution">
    <text evidence="2">The sequence shown here is derived from an EMBL/GenBank/DDBJ whole genome shotgun (WGS) entry which is preliminary data.</text>
</comment>
<dbReference type="PANTHER" id="PTHR28617">
    <property type="entry name" value="CILIA- AND FLAGELLA-ASSOCIATED PROTEIN 77"/>
    <property type="match status" value="1"/>
</dbReference>
<sequence>MTNRKQRKANFIVVKGRTKRKTKRIHDVMGGESADTLESAAQAALAKDPNADPEEIEIKRQILEERRAKELQSRRYSISSDRMTAADATKTSPHTNDRRHSEVWNRVKASNRRVRKVTWGHRLNDVVRDEQFKGILSNSRRRTQVLMDDFTFVEDHKVRTKAKEKIFYGAKVVLQCKSDEAYLGIDGELASQPGRFFLINLDDPTSTSPVYYGERVGLLTHNGLKALGTKLKLSSDGLRITMANADTKGESQFDAGALWQVHLYANASAKKVPSAQRILMRAQSQIRSVKERLEDQRAFTQGLRRDMKTFEARSNVHYLVHDPTCLASYTQGDVQTYYLKRLEETFAARSEAEQRASQSREIQIARAEREEASRIASLQRARTLPQLDGLERAKAIAQAHRAEALVPAIIAFRKWKQGQWTRRFQSMDMRCKAHIASREELQKPIFRANNGAGTRVFQKPHFVQEDRPHTRRRHVPLPPRICLDHVKPPAVRSSSMEDVERNEREVSADEERAEYDDPMSIERHFHVLRHTNPALFSRIPACLTRPSTPQLEECPPKSSTKRILDAQMPQSDNLSCNQTSEEEGMPQEDMVGAGVASRRRSAPSRLARCNVPSRKLESSSKSDSLRQATMLSKEAVQRLFDEHADAETGMLMLKDLYKVVQGVNLRADPQSLVLVQGAMRELYEGGDLSQGIPFELFYTWFKLEKSPGHFEKHNELLVRRVIGKVKMPTRNLKEHTFSYGQRNQADPEGAGEVVLNWVPGKLSQSQAAGVCLIKVNKAAVKNKQVTPKQVNQFLQKNKDAPSLQRPKIEGRKKDRGFKRDPNATYGVSSQSEGKREDINTIIFPQSAADADDAPYVDTSGQVRKGRLPKPRPTKSSDLLSSHTRTEREQKEAPADAWKMKKFLKNAKPRVDFPVPK</sequence>
<evidence type="ECO:0000313" key="3">
    <source>
        <dbReference type="Proteomes" id="UP000241890"/>
    </source>
</evidence>
<feature type="compositionally biased region" description="Basic and acidic residues" evidence="1">
    <location>
        <begin position="498"/>
        <end position="510"/>
    </location>
</feature>
<evidence type="ECO:0000256" key="1">
    <source>
        <dbReference type="SAM" id="MobiDB-lite"/>
    </source>
</evidence>
<feature type="region of interest" description="Disordered" evidence="1">
    <location>
        <begin position="849"/>
        <end position="900"/>
    </location>
</feature>
<keyword evidence="3" id="KW-1185">Reference proteome</keyword>
<protein>
    <submittedName>
        <fullName evidence="2">Uncharacterized protein</fullName>
    </submittedName>
</protein>
<feature type="compositionally biased region" description="Polar residues" evidence="1">
    <location>
        <begin position="873"/>
        <end position="882"/>
    </location>
</feature>
<dbReference type="PANTHER" id="PTHR28617:SF1">
    <property type="entry name" value="CILIA- AND FLAGELLA-ASSOCIATED PROTEIN 77"/>
    <property type="match status" value="1"/>
</dbReference>
<dbReference type="OrthoDB" id="532484at2759"/>
<evidence type="ECO:0000313" key="2">
    <source>
        <dbReference type="EMBL" id="GBG27188.1"/>
    </source>
</evidence>
<dbReference type="EMBL" id="BEYU01000028">
    <property type="protein sequence ID" value="GBG27188.1"/>
    <property type="molecule type" value="Genomic_DNA"/>
</dbReference>
<name>A0A2R5GBV5_9STRA</name>
<feature type="compositionally biased region" description="Basic residues" evidence="1">
    <location>
        <begin position="863"/>
        <end position="872"/>
    </location>
</feature>
<reference evidence="2 3" key="1">
    <citation type="submission" date="2017-12" db="EMBL/GenBank/DDBJ databases">
        <title>Sequencing, de novo assembly and annotation of complete genome of a new Thraustochytrid species, strain FCC1311.</title>
        <authorList>
            <person name="Sedici K."/>
            <person name="Godart F."/>
            <person name="Aiese Cigliano R."/>
            <person name="Sanseverino W."/>
            <person name="Barakat M."/>
            <person name="Ortet P."/>
            <person name="Marechal E."/>
            <person name="Cagnac O."/>
            <person name="Amato A."/>
        </authorList>
    </citation>
    <scope>NUCLEOTIDE SEQUENCE [LARGE SCALE GENOMIC DNA]</scope>
</reference>
<accession>A0A2R5GBV5</accession>
<dbReference type="InParanoid" id="A0A2R5GBV5"/>
<feature type="region of interest" description="Disordered" evidence="1">
    <location>
        <begin position="563"/>
        <end position="604"/>
    </location>
</feature>
<feature type="region of interest" description="Disordered" evidence="1">
    <location>
        <begin position="73"/>
        <end position="101"/>
    </location>
</feature>